<dbReference type="PROSITE" id="PS01033">
    <property type="entry name" value="GLOBIN"/>
    <property type="match status" value="1"/>
</dbReference>
<dbReference type="Proteomes" id="UP001623290">
    <property type="component" value="Chromosome"/>
</dbReference>
<dbReference type="Gene3D" id="1.10.490.10">
    <property type="entry name" value="Globins"/>
    <property type="match status" value="1"/>
</dbReference>
<dbReference type="EMBL" id="CP135443">
    <property type="protein sequence ID" value="WRY32635.1"/>
    <property type="molecule type" value="Genomic_DNA"/>
</dbReference>
<proteinExistence type="inferred from homology"/>
<keyword evidence="4" id="KW-0408">Iron</keyword>
<dbReference type="PANTHER" id="PTHR43396">
    <property type="entry name" value="FLAVOHEMOPROTEIN"/>
    <property type="match status" value="1"/>
</dbReference>
<dbReference type="InterPro" id="IPR000971">
    <property type="entry name" value="Globin"/>
</dbReference>
<gene>
    <name evidence="7" type="ORF">RPE78_07870</name>
</gene>
<evidence type="ECO:0000313" key="7">
    <source>
        <dbReference type="EMBL" id="WRY32635.1"/>
    </source>
</evidence>
<keyword evidence="5" id="KW-0813">Transport</keyword>
<evidence type="ECO:0000256" key="5">
    <source>
        <dbReference type="RuleBase" id="RU000356"/>
    </source>
</evidence>
<dbReference type="RefSeq" id="WP_339108957.1">
    <property type="nucleotide sequence ID" value="NZ_CP135443.1"/>
</dbReference>
<evidence type="ECO:0000256" key="3">
    <source>
        <dbReference type="ARBA" id="ARBA00022723"/>
    </source>
</evidence>
<comment type="similarity">
    <text evidence="5">Belongs to the globin family.</text>
</comment>
<keyword evidence="2 5" id="KW-0561">Oxygen transport</keyword>
<protein>
    <submittedName>
        <fullName evidence="7">Globin domain-containing protein</fullName>
    </submittedName>
</protein>
<feature type="domain" description="Globin" evidence="6">
    <location>
        <begin position="1"/>
        <end position="135"/>
    </location>
</feature>
<dbReference type="SUPFAM" id="SSF46458">
    <property type="entry name" value="Globin-like"/>
    <property type="match status" value="1"/>
</dbReference>
<sequence>MLDKGLTALIRDSYAKALLRRPCLLQDFYLYLLTRHPEMEPLFPRSIARQADKFAGALQLLLSYENAPEDLSRALRQLGRDHRGHGVRAEHYPAVIEALVATLAIQLGRDWTEAYETAWRRFLEFVSREMLAGASDEAA</sequence>
<dbReference type="Pfam" id="PF00042">
    <property type="entry name" value="Globin"/>
    <property type="match status" value="1"/>
</dbReference>
<evidence type="ECO:0000256" key="4">
    <source>
        <dbReference type="ARBA" id="ARBA00023004"/>
    </source>
</evidence>
<evidence type="ECO:0000313" key="8">
    <source>
        <dbReference type="Proteomes" id="UP001623290"/>
    </source>
</evidence>
<evidence type="ECO:0000256" key="1">
    <source>
        <dbReference type="ARBA" id="ARBA00022617"/>
    </source>
</evidence>
<reference evidence="7 8" key="1">
    <citation type="submission" date="2023-09" db="EMBL/GenBank/DDBJ databases">
        <title>Thioclava shenzhenensis sp. nov., a multidrug resistant bacteria-antagonizing species isolated from coastal seawater.</title>
        <authorList>
            <person name="Long M."/>
        </authorList>
    </citation>
    <scope>NUCLEOTIDE SEQUENCE [LARGE SCALE GENOMIC DNA]</scope>
    <source>
        <strain evidence="7 8">FTW29</strain>
    </source>
</reference>
<dbReference type="InterPro" id="IPR012292">
    <property type="entry name" value="Globin/Proto"/>
</dbReference>
<keyword evidence="1 5" id="KW-0349">Heme</keyword>
<organism evidence="7 8">
    <name type="scientific">Thioclava litoralis</name>
    <dbReference type="NCBI Taxonomy" id="3076557"/>
    <lineage>
        <taxon>Bacteria</taxon>
        <taxon>Pseudomonadati</taxon>
        <taxon>Pseudomonadota</taxon>
        <taxon>Alphaproteobacteria</taxon>
        <taxon>Rhodobacterales</taxon>
        <taxon>Paracoccaceae</taxon>
        <taxon>Thioclava</taxon>
    </lineage>
</organism>
<dbReference type="InterPro" id="IPR009050">
    <property type="entry name" value="Globin-like_sf"/>
</dbReference>
<keyword evidence="8" id="KW-1185">Reference proteome</keyword>
<accession>A0ABZ1DW66</accession>
<evidence type="ECO:0000256" key="2">
    <source>
        <dbReference type="ARBA" id="ARBA00022621"/>
    </source>
</evidence>
<name>A0ABZ1DW66_9RHOB</name>
<keyword evidence="3" id="KW-0479">Metal-binding</keyword>
<dbReference type="PANTHER" id="PTHR43396:SF3">
    <property type="entry name" value="FLAVOHEMOPROTEIN"/>
    <property type="match status" value="1"/>
</dbReference>
<evidence type="ECO:0000259" key="6">
    <source>
        <dbReference type="PROSITE" id="PS01033"/>
    </source>
</evidence>